<evidence type="ECO:0000256" key="1">
    <source>
        <dbReference type="SAM" id="SignalP"/>
    </source>
</evidence>
<dbReference type="GO" id="GO:0006508">
    <property type="term" value="P:proteolysis"/>
    <property type="evidence" value="ECO:0007669"/>
    <property type="project" value="InterPro"/>
</dbReference>
<keyword evidence="3" id="KW-1185">Reference proteome</keyword>
<name>A0A5M6IL37_9PROT</name>
<reference evidence="2 3" key="1">
    <citation type="submission" date="2019-09" db="EMBL/GenBank/DDBJ databases">
        <title>Genome sequence of Rhodovastum atsumiense, a diverse member of the Acetobacteraceae family of non-sulfur purple photosynthetic bacteria.</title>
        <authorList>
            <person name="Meyer T."/>
            <person name="Kyndt J."/>
        </authorList>
    </citation>
    <scope>NUCLEOTIDE SEQUENCE [LARGE SCALE GENOMIC DNA]</scope>
    <source>
        <strain evidence="2 3">DSM 21279</strain>
    </source>
</reference>
<dbReference type="Gene3D" id="3.40.50.1820">
    <property type="entry name" value="alpha/beta hydrolase"/>
    <property type="match status" value="1"/>
</dbReference>
<dbReference type="GO" id="GO:0004185">
    <property type="term" value="F:serine-type carboxypeptidase activity"/>
    <property type="evidence" value="ECO:0007669"/>
    <property type="project" value="InterPro"/>
</dbReference>
<feature type="chain" id="PRO_5024278245" evidence="1">
    <location>
        <begin position="27"/>
        <end position="492"/>
    </location>
</feature>
<evidence type="ECO:0000313" key="2">
    <source>
        <dbReference type="EMBL" id="KAA5608983.1"/>
    </source>
</evidence>
<gene>
    <name evidence="2" type="ORF">F1189_26475</name>
</gene>
<protein>
    <submittedName>
        <fullName evidence="2">Peptidase S10</fullName>
    </submittedName>
</protein>
<dbReference type="InterPro" id="IPR001563">
    <property type="entry name" value="Peptidase_S10"/>
</dbReference>
<comment type="caution">
    <text evidence="2">The sequence shown here is derived from an EMBL/GenBank/DDBJ whole genome shotgun (WGS) entry which is preliminary data.</text>
</comment>
<dbReference type="SUPFAM" id="SSF53474">
    <property type="entry name" value="alpha/beta-Hydrolases"/>
    <property type="match status" value="1"/>
</dbReference>
<dbReference type="PROSITE" id="PS51257">
    <property type="entry name" value="PROKAR_LIPOPROTEIN"/>
    <property type="match status" value="1"/>
</dbReference>
<dbReference type="OrthoDB" id="9770107at2"/>
<dbReference type="AlphaFoldDB" id="A0A5M6IL37"/>
<organism evidence="2 3">
    <name type="scientific">Rhodovastum atsumiense</name>
    <dbReference type="NCBI Taxonomy" id="504468"/>
    <lineage>
        <taxon>Bacteria</taxon>
        <taxon>Pseudomonadati</taxon>
        <taxon>Pseudomonadota</taxon>
        <taxon>Alphaproteobacteria</taxon>
        <taxon>Acetobacterales</taxon>
        <taxon>Acetobacteraceae</taxon>
        <taxon>Rhodovastum</taxon>
    </lineage>
</organism>
<accession>A0A5M6IL37</accession>
<keyword evidence="1" id="KW-0732">Signal</keyword>
<dbReference type="Pfam" id="PF00450">
    <property type="entry name" value="Peptidase_S10"/>
    <property type="match status" value="1"/>
</dbReference>
<dbReference type="InterPro" id="IPR029058">
    <property type="entry name" value="AB_hydrolase_fold"/>
</dbReference>
<dbReference type="EMBL" id="VWPK01000063">
    <property type="protein sequence ID" value="KAA5608983.1"/>
    <property type="molecule type" value="Genomic_DNA"/>
</dbReference>
<sequence>MPTETRVRFVVALAALLLACPLPALSQHAPPPAELGEARPALPPNAVSRHRLALPGRTLAFTATAGAIRLSDTQGKPQAEIAFIAYTLDDADPRTRPVAFAVNGGPGAASAWLQLGAMGPWRLAIDGVPSPSAPALPVPNAETWLDFTDLVFLDPVGAGYSRFARDDAELRRRLWSVDGDITALAATIRRWLAQAGREASPRLVVGESYGGFRGPLLARALQLTEGFGVAGLVLVSPVLDFEWRARGTDPLSLVQRLPSMAAVAAQADERGLDLEEVETYAAGPFLADLLRGPRDSAAVERLTARVAALTGLDPALVRRRAGRIDLQTFLRERAPGQVASAYDATLLAPDAAPEVAWNEQPDPVLDGLRAPLTTGMLTVYGWLGWHPDGAYRVLNDEVSQAWDWGHRLRRPDATRALREVLALDPALRVLVAHGRDDLVTPYFGTKLVLAQLPQIGAPDRVRLLVTPGGHMAYLRDDARKALREGARALLER</sequence>
<proteinExistence type="predicted"/>
<feature type="signal peptide" evidence="1">
    <location>
        <begin position="1"/>
        <end position="26"/>
    </location>
</feature>
<dbReference type="Proteomes" id="UP000325255">
    <property type="component" value="Unassembled WGS sequence"/>
</dbReference>
<evidence type="ECO:0000313" key="3">
    <source>
        <dbReference type="Proteomes" id="UP000325255"/>
    </source>
</evidence>